<evidence type="ECO:0000313" key="4">
    <source>
        <dbReference type="Proteomes" id="UP000295341"/>
    </source>
</evidence>
<dbReference type="SUPFAM" id="SSF51261">
    <property type="entry name" value="Duplicated hybrid motif"/>
    <property type="match status" value="1"/>
</dbReference>
<dbReference type="CDD" id="cd12797">
    <property type="entry name" value="M23_peptidase"/>
    <property type="match status" value="1"/>
</dbReference>
<dbReference type="FunFam" id="2.70.70.10:FF:000006">
    <property type="entry name" value="M23 family peptidase"/>
    <property type="match status" value="1"/>
</dbReference>
<reference evidence="3 4" key="1">
    <citation type="submission" date="2019-03" db="EMBL/GenBank/DDBJ databases">
        <title>Genomic Encyclopedia of Type Strains, Phase IV (KMG-IV): sequencing the most valuable type-strain genomes for metagenomic binning, comparative biology and taxonomic classification.</title>
        <authorList>
            <person name="Goeker M."/>
        </authorList>
    </citation>
    <scope>NUCLEOTIDE SEQUENCE [LARGE SCALE GENOMIC DNA]</scope>
    <source>
        <strain evidence="3 4">DSM 26377</strain>
    </source>
</reference>
<dbReference type="InterPro" id="IPR011055">
    <property type="entry name" value="Dup_hybrid_motif"/>
</dbReference>
<sequence length="312" mass="33726">MDIIVFSRDRRRTWRFALTPRNVLLWIPAVFLLGAVTATAGLIGWAVRGGGSDGASIPAELAQLWTRQIGEQREELIQAKAVAEENTRALSQRVALLQAHILRLDAAGSRMTEIAGLDPGEFNFAEPPAVGGPESISEPQHFDGDPVLGALEAFEERLLARERQMQVLEDILVAGRMQRELKPSGWPVANGYMSSVYGWRADPFSGRRTLHEGIDFAAPNGSDVLSVAAGVVTEAGPQDGYGLLVEINHGNGYVTRYGHNSQVLVKAGEKVDKGQKVATVGNSGRSTGPHVHFEVLLNGYVVNPAQYIQAAQ</sequence>
<dbReference type="Gene3D" id="2.70.70.10">
    <property type="entry name" value="Glucose Permease (Domain IIA)"/>
    <property type="match status" value="1"/>
</dbReference>
<proteinExistence type="predicted"/>
<keyword evidence="1" id="KW-0472">Membrane</keyword>
<gene>
    <name evidence="3" type="ORF">DFR24_3449</name>
</gene>
<keyword evidence="1" id="KW-0812">Transmembrane</keyword>
<organism evidence="3 4">
    <name type="scientific">Panacagrimonas perspica</name>
    <dbReference type="NCBI Taxonomy" id="381431"/>
    <lineage>
        <taxon>Bacteria</taxon>
        <taxon>Pseudomonadati</taxon>
        <taxon>Pseudomonadota</taxon>
        <taxon>Gammaproteobacteria</taxon>
        <taxon>Nevskiales</taxon>
        <taxon>Nevskiaceae</taxon>
        <taxon>Panacagrimonas</taxon>
    </lineage>
</organism>
<feature type="transmembrane region" description="Helical" evidence="1">
    <location>
        <begin position="23"/>
        <end position="47"/>
    </location>
</feature>
<feature type="domain" description="M23ase beta-sheet core" evidence="2">
    <location>
        <begin position="210"/>
        <end position="304"/>
    </location>
</feature>
<keyword evidence="4" id="KW-1185">Reference proteome</keyword>
<comment type="caution">
    <text evidence="3">The sequence shown here is derived from an EMBL/GenBank/DDBJ whole genome shotgun (WGS) entry which is preliminary data.</text>
</comment>
<dbReference type="RefSeq" id="WP_133882641.1">
    <property type="nucleotide sequence ID" value="NZ_MWIN01000019.1"/>
</dbReference>
<dbReference type="PANTHER" id="PTHR21666:SF291">
    <property type="entry name" value="STAGE II SPORULATION PROTEIN Q"/>
    <property type="match status" value="1"/>
</dbReference>
<dbReference type="PANTHER" id="PTHR21666">
    <property type="entry name" value="PEPTIDASE-RELATED"/>
    <property type="match status" value="1"/>
</dbReference>
<dbReference type="Proteomes" id="UP000295341">
    <property type="component" value="Unassembled WGS sequence"/>
</dbReference>
<evidence type="ECO:0000259" key="2">
    <source>
        <dbReference type="Pfam" id="PF01551"/>
    </source>
</evidence>
<name>A0A4R7NYL4_9GAMM</name>
<dbReference type="InterPro" id="IPR050570">
    <property type="entry name" value="Cell_wall_metabolism_enzyme"/>
</dbReference>
<dbReference type="GO" id="GO:0004222">
    <property type="term" value="F:metalloendopeptidase activity"/>
    <property type="evidence" value="ECO:0007669"/>
    <property type="project" value="TreeGrafter"/>
</dbReference>
<dbReference type="EMBL" id="SOBT01000010">
    <property type="protein sequence ID" value="TDU26425.1"/>
    <property type="molecule type" value="Genomic_DNA"/>
</dbReference>
<evidence type="ECO:0000313" key="3">
    <source>
        <dbReference type="EMBL" id="TDU26425.1"/>
    </source>
</evidence>
<evidence type="ECO:0000256" key="1">
    <source>
        <dbReference type="SAM" id="Phobius"/>
    </source>
</evidence>
<dbReference type="InterPro" id="IPR016047">
    <property type="entry name" value="M23ase_b-sheet_dom"/>
</dbReference>
<dbReference type="Pfam" id="PF01551">
    <property type="entry name" value="Peptidase_M23"/>
    <property type="match status" value="1"/>
</dbReference>
<accession>A0A4R7NYL4</accession>
<dbReference type="AlphaFoldDB" id="A0A4R7NYL4"/>
<protein>
    <submittedName>
        <fullName evidence="3">Peptidase M23-like protein</fullName>
    </submittedName>
</protein>
<dbReference type="OrthoDB" id="9805070at2"/>
<keyword evidence="1" id="KW-1133">Transmembrane helix</keyword>